<evidence type="ECO:0000313" key="3">
    <source>
        <dbReference type="RefSeq" id="XP_022304163.1"/>
    </source>
</evidence>
<feature type="compositionally biased region" description="Basic residues" evidence="1">
    <location>
        <begin position="66"/>
        <end position="80"/>
    </location>
</feature>
<dbReference type="InterPro" id="IPR042621">
    <property type="entry name" value="TTC23/TTC23L"/>
</dbReference>
<feature type="compositionally biased region" description="Acidic residues" evidence="1">
    <location>
        <begin position="40"/>
        <end position="58"/>
    </location>
</feature>
<dbReference type="KEGG" id="cvn:111111463"/>
<dbReference type="OrthoDB" id="9986634at2759"/>
<dbReference type="SUPFAM" id="SSF48452">
    <property type="entry name" value="TPR-like"/>
    <property type="match status" value="2"/>
</dbReference>
<dbReference type="RefSeq" id="XP_022304163.1">
    <property type="nucleotide sequence ID" value="XM_022448455.1"/>
</dbReference>
<keyword evidence="2" id="KW-1185">Reference proteome</keyword>
<gene>
    <name evidence="3" type="primary">LOC111111463</name>
</gene>
<sequence>MSDEEEFGMGAGGPMVVEVKGRSRTPRSSRSPAHNHADSDDYSEDEGWSGEEDVESDEGSVTQTQRSRRASHRTPRKNGRSKIDMMPPDKKLKMAEKKATRFTENGKVDKVITELTKCLALNRILHGAGHWKLARSHANLAEAYLDLKGYAVQADYHAGTAKSIMLNSVTSYTTDQEKAEIYDVLFKIYYTQGRALATLKKYNEADQLLAKTEKVIGELNKLSCVDDNQLDDYEIKLTQATARLQWKQKKYAVASSQYDKLLRLMEDRHGEDSKLLIPVYQECGKLEQSKGRYANHEKAIDMFLQAHSIAGSHYKDGHAQLIDTSLALAQAYSSTGDEDGEAAAEKYLNECLATCQTIHGPHHKQTLAVQDELARLYIRIDRNGEALKLLSSSVRDKCEVFGDYSENVSDTYKLTASIHLAQGNIQKALKTYKKCHDIECLVLGKGHKKSKDTERTIDILMATPGISNQFVLSKEDELKKRPKFNAIVKGSKNLGGCKATFD</sequence>
<feature type="compositionally biased region" description="Basic and acidic residues" evidence="1">
    <location>
        <begin position="81"/>
        <end position="91"/>
    </location>
</feature>
<dbReference type="PANTHER" id="PTHR14485">
    <property type="entry name" value="TETRATRICOPEPTIDE REPEAT PROTEIN 23"/>
    <property type="match status" value="1"/>
</dbReference>
<dbReference type="AlphaFoldDB" id="A0A8B8BLG1"/>
<name>A0A8B8BLG1_CRAVI</name>
<dbReference type="InterPro" id="IPR011990">
    <property type="entry name" value="TPR-like_helical_dom_sf"/>
</dbReference>
<proteinExistence type="predicted"/>
<dbReference type="PANTHER" id="PTHR14485:SF2">
    <property type="entry name" value="FUNGAL STAND N-TERMINAL GOODBYE DOMAIN-CONTAINING PROTEIN"/>
    <property type="match status" value="1"/>
</dbReference>
<evidence type="ECO:0000313" key="2">
    <source>
        <dbReference type="Proteomes" id="UP000694844"/>
    </source>
</evidence>
<dbReference type="Gene3D" id="1.25.40.10">
    <property type="entry name" value="Tetratricopeptide repeat domain"/>
    <property type="match status" value="2"/>
</dbReference>
<dbReference type="Proteomes" id="UP000694844">
    <property type="component" value="Chromosome 9"/>
</dbReference>
<accession>A0A8B8BLG1</accession>
<evidence type="ECO:0000256" key="1">
    <source>
        <dbReference type="SAM" id="MobiDB-lite"/>
    </source>
</evidence>
<reference evidence="3" key="1">
    <citation type="submission" date="2025-08" db="UniProtKB">
        <authorList>
            <consortium name="RefSeq"/>
        </authorList>
    </citation>
    <scope>IDENTIFICATION</scope>
    <source>
        <tissue evidence="3">Whole sample</tissue>
    </source>
</reference>
<protein>
    <submittedName>
        <fullName evidence="3">Tetratricopeptide repeat protein 23-like</fullName>
    </submittedName>
</protein>
<dbReference type="GeneID" id="111111463"/>
<feature type="region of interest" description="Disordered" evidence="1">
    <location>
        <begin position="1"/>
        <end position="91"/>
    </location>
</feature>
<organism evidence="2 3">
    <name type="scientific">Crassostrea virginica</name>
    <name type="common">Eastern oyster</name>
    <dbReference type="NCBI Taxonomy" id="6565"/>
    <lineage>
        <taxon>Eukaryota</taxon>
        <taxon>Metazoa</taxon>
        <taxon>Spiralia</taxon>
        <taxon>Lophotrochozoa</taxon>
        <taxon>Mollusca</taxon>
        <taxon>Bivalvia</taxon>
        <taxon>Autobranchia</taxon>
        <taxon>Pteriomorphia</taxon>
        <taxon>Ostreida</taxon>
        <taxon>Ostreoidea</taxon>
        <taxon>Ostreidae</taxon>
        <taxon>Crassostrea</taxon>
    </lineage>
</organism>